<evidence type="ECO:0000313" key="7">
    <source>
        <dbReference type="EMBL" id="TFF79858.1"/>
    </source>
</evidence>
<evidence type="ECO:0000313" key="9">
    <source>
        <dbReference type="Proteomes" id="UP000297914"/>
    </source>
</evidence>
<dbReference type="SUPFAM" id="SSF48452">
    <property type="entry name" value="TPR-like"/>
    <property type="match status" value="1"/>
</dbReference>
<dbReference type="Pfam" id="PF07719">
    <property type="entry name" value="TPR_2"/>
    <property type="match status" value="1"/>
</dbReference>
<keyword evidence="2 3" id="KW-0802">TPR repeat</keyword>
<dbReference type="OrthoDB" id="9807628at2"/>
<dbReference type="Gene3D" id="3.40.50.410">
    <property type="entry name" value="von Willebrand factor, type A domain"/>
    <property type="match status" value="1"/>
</dbReference>
<feature type="compositionally biased region" description="Basic and acidic residues" evidence="4">
    <location>
        <begin position="454"/>
        <end position="464"/>
    </location>
</feature>
<dbReference type="InterPro" id="IPR002035">
    <property type="entry name" value="VWF_A"/>
</dbReference>
<organism evidence="7 9">
    <name type="scientific">Aeromonas taiwanensis</name>
    <dbReference type="NCBI Taxonomy" id="633417"/>
    <lineage>
        <taxon>Bacteria</taxon>
        <taxon>Pseudomonadati</taxon>
        <taxon>Pseudomonadota</taxon>
        <taxon>Gammaproteobacteria</taxon>
        <taxon>Aeromonadales</taxon>
        <taxon>Aeromonadaceae</taxon>
        <taxon>Aeromonas</taxon>
    </lineage>
</organism>
<evidence type="ECO:0000259" key="5">
    <source>
        <dbReference type="Pfam" id="PF13519"/>
    </source>
</evidence>
<dbReference type="InterPro" id="IPR036465">
    <property type="entry name" value="vWFA_dom_sf"/>
</dbReference>
<feature type="repeat" description="TPR" evidence="3">
    <location>
        <begin position="384"/>
        <end position="417"/>
    </location>
</feature>
<evidence type="ECO:0000256" key="2">
    <source>
        <dbReference type="ARBA" id="ARBA00022803"/>
    </source>
</evidence>
<dbReference type="Gene3D" id="1.25.40.10">
    <property type="entry name" value="Tetratricopeptide repeat domain"/>
    <property type="match status" value="1"/>
</dbReference>
<name>A0A5F0KAH4_9GAMM</name>
<protein>
    <submittedName>
        <fullName evidence="7">VWA domain-containing protein</fullName>
    </submittedName>
</protein>
<evidence type="ECO:0000313" key="8">
    <source>
        <dbReference type="Proteomes" id="UP000297720"/>
    </source>
</evidence>
<comment type="caution">
    <text evidence="7">The sequence shown here is derived from an EMBL/GenBank/DDBJ whole genome shotgun (WGS) entry which is preliminary data.</text>
</comment>
<dbReference type="PROSITE" id="PS50005">
    <property type="entry name" value="TPR"/>
    <property type="match status" value="1"/>
</dbReference>
<dbReference type="EMBL" id="QORL01000021">
    <property type="protein sequence ID" value="TFF75569.1"/>
    <property type="molecule type" value="Genomic_DNA"/>
</dbReference>
<evidence type="ECO:0000256" key="1">
    <source>
        <dbReference type="ARBA" id="ARBA00022737"/>
    </source>
</evidence>
<dbReference type="Proteomes" id="UP000297720">
    <property type="component" value="Unassembled WGS sequence"/>
</dbReference>
<dbReference type="Proteomes" id="UP000297914">
    <property type="component" value="Unassembled WGS sequence"/>
</dbReference>
<evidence type="ECO:0000256" key="3">
    <source>
        <dbReference type="PROSITE-ProRule" id="PRU00339"/>
    </source>
</evidence>
<feature type="domain" description="VWFA" evidence="5">
    <location>
        <begin position="86"/>
        <end position="193"/>
    </location>
</feature>
<dbReference type="RefSeq" id="WP_134695855.1">
    <property type="nucleotide sequence ID" value="NZ_QORJ01000023.1"/>
</dbReference>
<accession>A0A5F0KAH4</accession>
<dbReference type="InterPro" id="IPR019734">
    <property type="entry name" value="TPR_rpt"/>
</dbReference>
<sequence length="508" mass="56081">MSDFHFLHPWHLLGLPLCLALWFVVRRPPSAWYQLMDKPVAEALLVGKSRPLMQLLPWLFATGVLALSGPTWQREIPAALSPQGSVMVLLQQNLGMYAQDLAPSRHQRMQHKLMSLVQGTPGTGFGLIVYDSTAHLTTPLTLDPDFFSLFLEAQSPAIMPQGQGSALVKALALARENLPTAPDAARSILVVADTLAPDEAAALRDSPLPVQVWVVGTERGGTLPAEYAERGIDTRLNVDEFGSLKRDGIPVTLATIDDGDLAAVSANIERAVQAQNNAREDLRWKDSGYLLVIPMLGLLLFWRRQLLCVTLLAGSLGLYGGHVEAAWLDWWATPDQQGQRVFDRQDYEQAAEHFQDPLRRGIAHYHAEQFVAAAAAFRQAPATPETLVWLANSYARQKSWQQAIDAYDQALSLRPGWDMALDNRARIAGIIMALRKQERDREASQGEEADFDPDEIKHDLKKGQGADQQDLGAVGGATPQANQWYDNLQLSPSGLLRNLYQADTPEAQ</sequence>
<keyword evidence="1" id="KW-0677">Repeat</keyword>
<dbReference type="SUPFAM" id="SSF53300">
    <property type="entry name" value="vWA-like"/>
    <property type="match status" value="1"/>
</dbReference>
<reference evidence="7 9" key="1">
    <citation type="submission" date="2018-06" db="EMBL/GenBank/DDBJ databases">
        <title>Occurrence of a novel blaKPC-2- and qnrS2- harbouring IncP6 plasmid from Aeromonas taiwanensis isolates recovered from the river sediments.</title>
        <authorList>
            <person name="Zheng B."/>
            <person name="Yu X."/>
            <person name="Xiao Y."/>
        </authorList>
    </citation>
    <scope>NUCLEOTIDE SEQUENCE [LARGE SCALE GENOMIC DNA]</scope>
    <source>
        <strain evidence="6 8">1713</strain>
        <strain evidence="7 9">198</strain>
    </source>
</reference>
<proteinExistence type="predicted"/>
<gene>
    <name evidence="6" type="ORF">DRM93_11210</name>
    <name evidence="7" type="ORF">DRM94_11210</name>
</gene>
<dbReference type="InterPro" id="IPR013105">
    <property type="entry name" value="TPR_2"/>
</dbReference>
<dbReference type="InterPro" id="IPR011990">
    <property type="entry name" value="TPR-like_helical_dom_sf"/>
</dbReference>
<evidence type="ECO:0000313" key="6">
    <source>
        <dbReference type="EMBL" id="TFF75569.1"/>
    </source>
</evidence>
<dbReference type="Pfam" id="PF13519">
    <property type="entry name" value="VWA_2"/>
    <property type="match status" value="1"/>
</dbReference>
<dbReference type="AlphaFoldDB" id="A0A5F0KAH4"/>
<dbReference type="EMBL" id="QORK01000021">
    <property type="protein sequence ID" value="TFF79858.1"/>
    <property type="molecule type" value="Genomic_DNA"/>
</dbReference>
<evidence type="ECO:0000256" key="4">
    <source>
        <dbReference type="SAM" id="MobiDB-lite"/>
    </source>
</evidence>
<feature type="region of interest" description="Disordered" evidence="4">
    <location>
        <begin position="437"/>
        <end position="478"/>
    </location>
</feature>
<keyword evidence="8" id="KW-1185">Reference proteome</keyword>